<dbReference type="InterPro" id="IPR038636">
    <property type="entry name" value="Wzi_sf"/>
</dbReference>
<reference evidence="2 3" key="1">
    <citation type="journal article" date="2011" name="J. Bacteriol.">
        <title>Complete genome sequence of seawater bacterium Glaciecola nitratireducens FR1064T.</title>
        <authorList>
            <person name="Bian F."/>
            <person name="Qin Q.L."/>
            <person name="Xie B.B."/>
            <person name="Shu Y.L."/>
            <person name="Zhang X.Y."/>
            <person name="Yu Y."/>
            <person name="Chen B."/>
            <person name="Chen X.L."/>
            <person name="Zhou B.C."/>
            <person name="Zhang Y.Z."/>
        </authorList>
    </citation>
    <scope>NUCLEOTIDE SEQUENCE [LARGE SCALE GENOMIC DNA]</scope>
    <source>
        <strain evidence="3">JCM 12485 / KCTC 12276 / FR1064</strain>
    </source>
</reference>
<feature type="signal peptide" evidence="1">
    <location>
        <begin position="1"/>
        <end position="27"/>
    </location>
</feature>
<dbReference type="Proteomes" id="UP000009282">
    <property type="component" value="Chromosome"/>
</dbReference>
<evidence type="ECO:0008006" key="4">
    <source>
        <dbReference type="Google" id="ProtNLM"/>
    </source>
</evidence>
<gene>
    <name evidence="2" type="ordered locus">GNIT_0060</name>
</gene>
<dbReference type="KEGG" id="gni:GNIT_0060"/>
<dbReference type="AlphaFoldDB" id="G4QEV2"/>
<dbReference type="HOGENOM" id="CLU_042404_0_0_6"/>
<protein>
    <recommendedName>
        <fullName evidence="4">Capsule assembly Wzi family protein</fullName>
    </recommendedName>
</protein>
<evidence type="ECO:0000313" key="2">
    <source>
        <dbReference type="EMBL" id="AEP28215.1"/>
    </source>
</evidence>
<name>G4QEV2_GLANF</name>
<dbReference type="Pfam" id="PF14052">
    <property type="entry name" value="Caps_assemb_Wzi"/>
    <property type="match status" value="1"/>
</dbReference>
<accession>G4QEV2</accession>
<organism evidence="2 3">
    <name type="scientific">Glaciecola nitratireducens (strain JCM 12485 / KCTC 12276 / FR1064)</name>
    <dbReference type="NCBI Taxonomy" id="1085623"/>
    <lineage>
        <taxon>Bacteria</taxon>
        <taxon>Pseudomonadati</taxon>
        <taxon>Pseudomonadota</taxon>
        <taxon>Gammaproteobacteria</taxon>
        <taxon>Alteromonadales</taxon>
        <taxon>Alteromonadaceae</taxon>
        <taxon>Brumicola</taxon>
    </lineage>
</organism>
<sequence>MDWIYFVMFRAFAIFFLLLAFSTSALASPWVGTVDKQLHYDLQTLQEWGYLDATLITYPVPWKGVANQILSLDERNMPQMPRQAAQRLSHYLNLQKQEKSRTFLELQASSDDPRLTSFDGINDIKASAKVTSEFYWDRLSGQLSVNYQSGGEKNLDNSFLAYQFGEWNVRAGSIDQWWGPAQSSSLILSNNARPIPTLALSRSSAVASESQWLSWMGPWYFTSQLGQLESNRAVPDTKLLLNRFTFSPFKRFEFGASWAAMWGGEGQPNSFSDFIDVITFQAVCTRERDVCDDSDLTKQGNHLAGFDAKYTFKLFERPISVYAQRIGEDAVSGINITDQANLFGISTYFANAKVFLESSDTNITCAGDGSTITNCYYENGVYTSGYRYRGRAIGSTFDSDAKQVTVGANIRFDGGAIAEVILRKAELNPDGTRPSPVLTDDVTEDLLQLSGFYQRPFGDWLLKAGGSIESRKFVTQDNEVDALLYLNATYAFD</sequence>
<evidence type="ECO:0000313" key="3">
    <source>
        <dbReference type="Proteomes" id="UP000009282"/>
    </source>
</evidence>
<dbReference type="InterPro" id="IPR026950">
    <property type="entry name" value="Caps_assemb_Wzi"/>
</dbReference>
<dbReference type="OrthoDB" id="101884at2"/>
<feature type="chain" id="PRO_5003467185" description="Capsule assembly Wzi family protein" evidence="1">
    <location>
        <begin position="28"/>
        <end position="493"/>
    </location>
</feature>
<dbReference type="eggNOG" id="ENOG502Z9E6">
    <property type="taxonomic scope" value="Bacteria"/>
</dbReference>
<dbReference type="STRING" id="1085623.GNIT_0060"/>
<keyword evidence="1" id="KW-0732">Signal</keyword>
<dbReference type="Gene3D" id="2.40.160.130">
    <property type="entry name" value="Capsule assembly protein Wzi"/>
    <property type="match status" value="1"/>
</dbReference>
<dbReference type="RefSeq" id="WP_014107094.1">
    <property type="nucleotide sequence ID" value="NC_016041.1"/>
</dbReference>
<proteinExistence type="predicted"/>
<dbReference type="EMBL" id="CP003060">
    <property type="protein sequence ID" value="AEP28215.1"/>
    <property type="molecule type" value="Genomic_DNA"/>
</dbReference>
<keyword evidence="3" id="KW-1185">Reference proteome</keyword>
<evidence type="ECO:0000256" key="1">
    <source>
        <dbReference type="SAM" id="SignalP"/>
    </source>
</evidence>